<evidence type="ECO:0000313" key="27">
    <source>
        <dbReference type="Proteomes" id="UP001557470"/>
    </source>
</evidence>
<keyword evidence="18" id="KW-1015">Disulfide bond</keyword>
<dbReference type="PROSITE" id="PS50853">
    <property type="entry name" value="FN3"/>
    <property type="match status" value="1"/>
</dbReference>
<dbReference type="PRINTS" id="PR00109">
    <property type="entry name" value="TYRKINASE"/>
</dbReference>
<name>A0ABD0WKU0_UMBPY</name>
<evidence type="ECO:0000256" key="17">
    <source>
        <dbReference type="PIRSR" id="PIRSR000666-2"/>
    </source>
</evidence>
<feature type="transmembrane region" description="Helical" evidence="21">
    <location>
        <begin position="450"/>
        <end position="473"/>
    </location>
</feature>
<evidence type="ECO:0000256" key="6">
    <source>
        <dbReference type="ARBA" id="ARBA00022737"/>
    </source>
</evidence>
<keyword evidence="3" id="KW-0597">Phosphoprotein</keyword>
<keyword evidence="22" id="KW-0732">Signal</keyword>
<dbReference type="InterPro" id="IPR009030">
    <property type="entry name" value="Growth_fac_rcpt_cys_sf"/>
</dbReference>
<dbReference type="SMART" id="SM00060">
    <property type="entry name" value="FN3"/>
    <property type="match status" value="1"/>
</dbReference>
<feature type="binding site" evidence="17">
    <location>
        <begin position="544"/>
        <end position="552"/>
    </location>
    <ligand>
        <name>ATP</name>
        <dbReference type="ChEBI" id="CHEBI:30616"/>
    </ligand>
</feature>
<dbReference type="PIRSF" id="PIRSF000666">
    <property type="entry name" value="TyrPK_ephrin_receptor"/>
    <property type="match status" value="1"/>
</dbReference>
<dbReference type="InterPro" id="IPR000719">
    <property type="entry name" value="Prot_kinase_dom"/>
</dbReference>
<keyword evidence="4" id="KW-0808">Transferase</keyword>
<dbReference type="Gene3D" id="1.10.510.10">
    <property type="entry name" value="Transferase(Phosphotransferase) domain 1"/>
    <property type="match status" value="1"/>
</dbReference>
<evidence type="ECO:0000259" key="25">
    <source>
        <dbReference type="PROSITE" id="PS51550"/>
    </source>
</evidence>
<keyword evidence="6" id="KW-0677">Repeat</keyword>
<dbReference type="InterPro" id="IPR003961">
    <property type="entry name" value="FN3_dom"/>
</dbReference>
<evidence type="ECO:0000256" key="19">
    <source>
        <dbReference type="PROSITE-ProRule" id="PRU10141"/>
    </source>
</evidence>
<accession>A0ABD0WKU0</accession>
<dbReference type="InterPro" id="IPR001090">
    <property type="entry name" value="Ephrin_rcpt_lig-bd_dom"/>
</dbReference>
<dbReference type="InterPro" id="IPR001245">
    <property type="entry name" value="Ser-Thr/Tyr_kinase_cat_dom"/>
</dbReference>
<dbReference type="PROSITE" id="PS51550">
    <property type="entry name" value="EPH_LBD"/>
    <property type="match status" value="1"/>
</dbReference>
<evidence type="ECO:0000256" key="11">
    <source>
        <dbReference type="ARBA" id="ARBA00023136"/>
    </source>
</evidence>
<feature type="binding site" evidence="17 19">
    <location>
        <position position="570"/>
    </location>
    <ligand>
        <name>ATP</name>
        <dbReference type="ChEBI" id="CHEBI:30616"/>
    </ligand>
</feature>
<dbReference type="InterPro" id="IPR011009">
    <property type="entry name" value="Kinase-like_dom_sf"/>
</dbReference>
<evidence type="ECO:0000256" key="3">
    <source>
        <dbReference type="ARBA" id="ARBA00022553"/>
    </source>
</evidence>
<evidence type="ECO:0000256" key="15">
    <source>
        <dbReference type="ARBA" id="ARBA00051243"/>
    </source>
</evidence>
<keyword evidence="9 17" id="KW-0067">ATP-binding</keyword>
<dbReference type="InterPro" id="IPR016257">
    <property type="entry name" value="Tyr_kinase_ephrin_rcpt"/>
</dbReference>
<keyword evidence="5 21" id="KW-0812">Transmembrane</keyword>
<dbReference type="PROSITE" id="PS00109">
    <property type="entry name" value="PROTEIN_KINASE_TYR"/>
    <property type="match status" value="1"/>
</dbReference>
<dbReference type="AlphaFoldDB" id="A0ABD0WKU0"/>
<dbReference type="PROSITE" id="PS00107">
    <property type="entry name" value="PROTEIN_KINASE_ATP"/>
    <property type="match status" value="1"/>
</dbReference>
<evidence type="ECO:0000313" key="26">
    <source>
        <dbReference type="EMBL" id="KAL0970430.1"/>
    </source>
</evidence>
<evidence type="ECO:0000256" key="14">
    <source>
        <dbReference type="ARBA" id="ARBA00023180"/>
    </source>
</evidence>
<sequence>MLAVRWNCIWLICCIPTFAQPIAEEVELFNSVNEARLTWTSDPPKYWTETPLKMVSETNVPVYQACTTTNKRRSLLTNWMARKDALHIVLDLKFSQEEEPPPKQFSPLQIHLLESNFPLSKFIESPNVVGLNASKKFPLSTKVDQLKEYLDNITGLMLNTNPLSRDGFQLGFSYSGSCVFVASVRLYFRRCPGFVSRLVGFEGTSAGAGLVAGSCLRGAQTVEGQVNPPQRECRSDGVWGALQGECTCSQGHEEKEDACEACRSGYYKAANSSMGCAPCPPNSETDGEGAVECNCKSGYFRFHSDPYQMGCTKPPSAPVNVAVHHLNDSILTLDWDPPIDLGGRQEVTYEVECLERDGDTDSQWKACGEAVILLPDSAGLTVREVNLTGVSPWFDYRLLVRASNNLSFHQGEASLVSVASVTINRWKSPVIKTVVTLPKVPSPTTQKAFVPWWVVVAVLGGFVFLALISAAVFSLQRKYTRLSHDQEGALLPIHTGVVFRRVEEARSAGVHGTVHLLDGVSHRLLTNLRSVLVDRDKLTLGKELGAGEFGSVYQGIFTPEEGLNINVAVKTLKVGINSKEDLESFLKEAELMQHFDHNNVVKLLGVTLEQEQGSPLPTPLVILPYMKHGDLRRFLIATRYGDIPMFVPLQSLLRFMIDIAAGMEYLSSKGFLHRDLAARNCMLGDDLRVCVADFGLSKEMYSCNYYRQTSIIRMPIKWMAMESLSESIFTSKTDVWSFGVTMWEILSRGKTPYPGVHNHELLDLLNAGHRLKPPECENYKLYEVMLSCWHGEPGQRPGFMELGDRLRALLCELPPLEASEEAHYINQGLEAATHSPQDVNGSNDEPGSEGGAVGNVYLPTPGAAAKPAAKKDREEDEEGYLTYKRE</sequence>
<evidence type="ECO:0000256" key="8">
    <source>
        <dbReference type="ARBA" id="ARBA00022777"/>
    </source>
</evidence>
<evidence type="ECO:0000256" key="2">
    <source>
        <dbReference type="ARBA" id="ARBA00011902"/>
    </source>
</evidence>
<dbReference type="Gene3D" id="2.60.120.260">
    <property type="entry name" value="Galactose-binding domain-like"/>
    <property type="match status" value="1"/>
</dbReference>
<dbReference type="InterPro" id="IPR017441">
    <property type="entry name" value="Protein_kinase_ATP_BS"/>
</dbReference>
<keyword evidence="13" id="KW-0675">Receptor</keyword>
<reference evidence="26 27" key="1">
    <citation type="submission" date="2024-06" db="EMBL/GenBank/DDBJ databases">
        <authorList>
            <person name="Pan Q."/>
            <person name="Wen M."/>
            <person name="Jouanno E."/>
            <person name="Zahm M."/>
            <person name="Klopp C."/>
            <person name="Cabau C."/>
            <person name="Louis A."/>
            <person name="Berthelot C."/>
            <person name="Parey E."/>
            <person name="Roest Crollius H."/>
            <person name="Montfort J."/>
            <person name="Robinson-Rechavi M."/>
            <person name="Bouchez O."/>
            <person name="Lampietro C."/>
            <person name="Lopez Roques C."/>
            <person name="Donnadieu C."/>
            <person name="Postlethwait J."/>
            <person name="Bobe J."/>
            <person name="Verreycken H."/>
            <person name="Guiguen Y."/>
        </authorList>
    </citation>
    <scope>NUCLEOTIDE SEQUENCE [LARGE SCALE GENOMIC DNA]</scope>
    <source>
        <strain evidence="26">Up_M1</strain>
        <tissue evidence="26">Testis</tissue>
    </source>
</reference>
<evidence type="ECO:0000256" key="1">
    <source>
        <dbReference type="ARBA" id="ARBA00004479"/>
    </source>
</evidence>
<evidence type="ECO:0000256" key="18">
    <source>
        <dbReference type="PIRSR" id="PIRSR000666-3"/>
    </source>
</evidence>
<dbReference type="Gene3D" id="2.10.50.10">
    <property type="entry name" value="Tumor Necrosis Factor Receptor, subunit A, domain 2"/>
    <property type="match status" value="1"/>
</dbReference>
<dbReference type="InterPro" id="IPR036116">
    <property type="entry name" value="FN3_sf"/>
</dbReference>
<evidence type="ECO:0000256" key="10">
    <source>
        <dbReference type="ARBA" id="ARBA00022989"/>
    </source>
</evidence>
<dbReference type="CDD" id="cd00063">
    <property type="entry name" value="FN3"/>
    <property type="match status" value="1"/>
</dbReference>
<dbReference type="InterPro" id="IPR020635">
    <property type="entry name" value="Tyr_kinase_cat_dom"/>
</dbReference>
<evidence type="ECO:0000256" key="22">
    <source>
        <dbReference type="SAM" id="SignalP"/>
    </source>
</evidence>
<dbReference type="SMART" id="SM00219">
    <property type="entry name" value="TyrKc"/>
    <property type="match status" value="1"/>
</dbReference>
<keyword evidence="10 21" id="KW-1133">Transmembrane helix</keyword>
<dbReference type="SMART" id="SM01411">
    <property type="entry name" value="Ephrin_rec_like"/>
    <property type="match status" value="1"/>
</dbReference>
<feature type="active site" description="Proton acceptor" evidence="16">
    <location>
        <position position="675"/>
    </location>
</feature>
<organism evidence="26 27">
    <name type="scientific">Umbra pygmaea</name>
    <name type="common">Eastern mudminnow</name>
    <dbReference type="NCBI Taxonomy" id="75934"/>
    <lineage>
        <taxon>Eukaryota</taxon>
        <taxon>Metazoa</taxon>
        <taxon>Chordata</taxon>
        <taxon>Craniata</taxon>
        <taxon>Vertebrata</taxon>
        <taxon>Euteleostomi</taxon>
        <taxon>Actinopterygii</taxon>
        <taxon>Neopterygii</taxon>
        <taxon>Teleostei</taxon>
        <taxon>Protacanthopterygii</taxon>
        <taxon>Esociformes</taxon>
        <taxon>Umbridae</taxon>
        <taxon>Umbra</taxon>
    </lineage>
</organism>
<dbReference type="Gene3D" id="2.60.40.1770">
    <property type="entry name" value="ephrin a2 ectodomain"/>
    <property type="match status" value="1"/>
</dbReference>
<keyword evidence="11 21" id="KW-0472">Membrane</keyword>
<evidence type="ECO:0000256" key="5">
    <source>
        <dbReference type="ARBA" id="ARBA00022692"/>
    </source>
</evidence>
<evidence type="ECO:0000256" key="7">
    <source>
        <dbReference type="ARBA" id="ARBA00022741"/>
    </source>
</evidence>
<gene>
    <name evidence="26" type="ORF">UPYG_G00241840</name>
</gene>
<protein>
    <recommendedName>
        <fullName evidence="2">receptor protein-tyrosine kinase</fullName>
        <ecNumber evidence="2">2.7.10.1</ecNumber>
    </recommendedName>
</protein>
<dbReference type="Proteomes" id="UP001557470">
    <property type="component" value="Unassembled WGS sequence"/>
</dbReference>
<dbReference type="Pfam" id="PF07699">
    <property type="entry name" value="Ephrin_rec_like"/>
    <property type="match status" value="1"/>
</dbReference>
<evidence type="ECO:0000256" key="16">
    <source>
        <dbReference type="PIRSR" id="PIRSR000666-1"/>
    </source>
</evidence>
<dbReference type="SUPFAM" id="SSF49785">
    <property type="entry name" value="Galactose-binding domain-like"/>
    <property type="match status" value="1"/>
</dbReference>
<evidence type="ECO:0000256" key="12">
    <source>
        <dbReference type="ARBA" id="ARBA00023137"/>
    </source>
</evidence>
<feature type="compositionally biased region" description="Polar residues" evidence="20">
    <location>
        <begin position="834"/>
        <end position="845"/>
    </location>
</feature>
<dbReference type="Pfam" id="PF07714">
    <property type="entry name" value="PK_Tyr_Ser-Thr"/>
    <property type="match status" value="1"/>
</dbReference>
<dbReference type="FunFam" id="1.10.510.10:FF:000089">
    <property type="entry name" value="Tyrosine-protein kinase receptor TYRO3"/>
    <property type="match status" value="1"/>
</dbReference>
<keyword evidence="14" id="KW-0325">Glycoprotein</keyword>
<dbReference type="EC" id="2.7.10.1" evidence="2"/>
<dbReference type="PROSITE" id="PS50011">
    <property type="entry name" value="PROTEIN_KINASE_DOM"/>
    <property type="match status" value="1"/>
</dbReference>
<keyword evidence="7 17" id="KW-0547">Nucleotide-binding</keyword>
<evidence type="ECO:0000259" key="24">
    <source>
        <dbReference type="PROSITE" id="PS50853"/>
    </source>
</evidence>
<comment type="subcellular location">
    <subcellularLocation>
        <location evidence="1">Membrane</location>
        <topology evidence="1">Single-pass type I membrane protein</topology>
    </subcellularLocation>
</comment>
<dbReference type="GO" id="GO:0004714">
    <property type="term" value="F:transmembrane receptor protein tyrosine kinase activity"/>
    <property type="evidence" value="ECO:0007669"/>
    <property type="project" value="UniProtKB-EC"/>
</dbReference>
<dbReference type="Gene3D" id="2.60.40.10">
    <property type="entry name" value="Immunoglobulins"/>
    <property type="match status" value="1"/>
</dbReference>
<evidence type="ECO:0000256" key="21">
    <source>
        <dbReference type="SAM" id="Phobius"/>
    </source>
</evidence>
<feature type="chain" id="PRO_5044843684" description="receptor protein-tyrosine kinase" evidence="22">
    <location>
        <begin position="20"/>
        <end position="886"/>
    </location>
</feature>
<dbReference type="Gene3D" id="3.30.200.20">
    <property type="entry name" value="Phosphorylase Kinase, domain 1"/>
    <property type="match status" value="1"/>
</dbReference>
<dbReference type="PANTHER" id="PTHR24416:SF323">
    <property type="entry name" value="TYROSINE-PROTEIN KINASE RECEPTOR UFO"/>
    <property type="match status" value="1"/>
</dbReference>
<keyword evidence="12" id="KW-0829">Tyrosine-protein kinase</keyword>
<feature type="signal peptide" evidence="22">
    <location>
        <begin position="1"/>
        <end position="19"/>
    </location>
</feature>
<evidence type="ECO:0000256" key="4">
    <source>
        <dbReference type="ARBA" id="ARBA00022679"/>
    </source>
</evidence>
<feature type="domain" description="Eph LBD" evidence="25">
    <location>
        <begin position="24"/>
        <end position="196"/>
    </location>
</feature>
<evidence type="ECO:0000256" key="13">
    <source>
        <dbReference type="ARBA" id="ARBA00023170"/>
    </source>
</evidence>
<dbReference type="SUPFAM" id="SSF49265">
    <property type="entry name" value="Fibronectin type III"/>
    <property type="match status" value="1"/>
</dbReference>
<dbReference type="InterPro" id="IPR008266">
    <property type="entry name" value="Tyr_kinase_AS"/>
</dbReference>
<dbReference type="SUPFAM" id="SSF56112">
    <property type="entry name" value="Protein kinase-like (PK-like)"/>
    <property type="match status" value="1"/>
</dbReference>
<feature type="domain" description="Protein kinase" evidence="23">
    <location>
        <begin position="538"/>
        <end position="810"/>
    </location>
</feature>
<feature type="region of interest" description="Disordered" evidence="20">
    <location>
        <begin position="833"/>
        <end position="886"/>
    </location>
</feature>
<dbReference type="EMBL" id="JAGEUA010000007">
    <property type="protein sequence ID" value="KAL0970430.1"/>
    <property type="molecule type" value="Genomic_DNA"/>
</dbReference>
<dbReference type="FunFam" id="2.10.50.10:FF:000001">
    <property type="entry name" value="Ephrin type-A receptor 5"/>
    <property type="match status" value="1"/>
</dbReference>
<dbReference type="Pfam" id="PF00041">
    <property type="entry name" value="fn3"/>
    <property type="match status" value="1"/>
</dbReference>
<evidence type="ECO:0000259" key="23">
    <source>
        <dbReference type="PROSITE" id="PS50011"/>
    </source>
</evidence>
<dbReference type="PANTHER" id="PTHR24416">
    <property type="entry name" value="TYROSINE-PROTEIN KINASE RECEPTOR"/>
    <property type="match status" value="1"/>
</dbReference>
<dbReference type="InterPro" id="IPR050122">
    <property type="entry name" value="RTK"/>
</dbReference>
<comment type="catalytic activity">
    <reaction evidence="15">
        <text>L-tyrosyl-[protein] + ATP = O-phospho-L-tyrosyl-[protein] + ADP + H(+)</text>
        <dbReference type="Rhea" id="RHEA:10596"/>
        <dbReference type="Rhea" id="RHEA-COMP:10136"/>
        <dbReference type="Rhea" id="RHEA-COMP:20101"/>
        <dbReference type="ChEBI" id="CHEBI:15378"/>
        <dbReference type="ChEBI" id="CHEBI:30616"/>
        <dbReference type="ChEBI" id="CHEBI:46858"/>
        <dbReference type="ChEBI" id="CHEBI:61978"/>
        <dbReference type="ChEBI" id="CHEBI:456216"/>
        <dbReference type="EC" id="2.7.10.1"/>
    </reaction>
</comment>
<evidence type="ECO:0000256" key="20">
    <source>
        <dbReference type="SAM" id="MobiDB-lite"/>
    </source>
</evidence>
<dbReference type="InterPro" id="IPR011641">
    <property type="entry name" value="Tyr-kin_ephrin_A/B_rcpt-like"/>
</dbReference>
<evidence type="ECO:0000256" key="9">
    <source>
        <dbReference type="ARBA" id="ARBA00022840"/>
    </source>
</evidence>
<proteinExistence type="predicted"/>
<keyword evidence="27" id="KW-1185">Reference proteome</keyword>
<dbReference type="InterPro" id="IPR008979">
    <property type="entry name" value="Galactose-bd-like_sf"/>
</dbReference>
<dbReference type="SUPFAM" id="SSF57184">
    <property type="entry name" value="Growth factor receptor domain"/>
    <property type="match status" value="1"/>
</dbReference>
<dbReference type="InterPro" id="IPR013783">
    <property type="entry name" value="Ig-like_fold"/>
</dbReference>
<feature type="disulfide bond" evidence="18">
    <location>
        <begin position="66"/>
        <end position="178"/>
    </location>
</feature>
<feature type="domain" description="Fibronectin type-III" evidence="24">
    <location>
        <begin position="317"/>
        <end position="425"/>
    </location>
</feature>
<dbReference type="SMART" id="SM00615">
    <property type="entry name" value="EPH_lbd"/>
    <property type="match status" value="1"/>
</dbReference>
<dbReference type="GO" id="GO:0005524">
    <property type="term" value="F:ATP binding"/>
    <property type="evidence" value="ECO:0007669"/>
    <property type="project" value="UniProtKB-UniRule"/>
</dbReference>
<dbReference type="GO" id="GO:0016020">
    <property type="term" value="C:membrane"/>
    <property type="evidence" value="ECO:0007669"/>
    <property type="project" value="UniProtKB-SubCell"/>
</dbReference>
<keyword evidence="8" id="KW-0418">Kinase</keyword>
<comment type="caution">
    <text evidence="26">The sequence shown here is derived from an EMBL/GenBank/DDBJ whole genome shotgun (WGS) entry which is preliminary data.</text>
</comment>